<protein>
    <recommendedName>
        <fullName evidence="4">Secreted protein</fullName>
    </recommendedName>
</protein>
<proteinExistence type="predicted"/>
<evidence type="ECO:0008006" key="4">
    <source>
        <dbReference type="Google" id="ProtNLM"/>
    </source>
</evidence>
<dbReference type="Proteomes" id="UP001642540">
    <property type="component" value="Unassembled WGS sequence"/>
</dbReference>
<accession>A0ABP1PPG5</accession>
<gene>
    <name evidence="2" type="ORF">ODALV1_LOCUS1642</name>
</gene>
<evidence type="ECO:0000313" key="2">
    <source>
        <dbReference type="EMBL" id="CAL8071275.1"/>
    </source>
</evidence>
<name>A0ABP1PPG5_9HEXA</name>
<sequence>MEAVKVIPAAVAPLHAVPLLAAHLRAAPLHAAHLRAAPLHVVPLLGKAPPCGRGTRPPPPNHQCLYMH</sequence>
<feature type="region of interest" description="Disordered" evidence="1">
    <location>
        <begin position="48"/>
        <end position="68"/>
    </location>
</feature>
<organism evidence="2 3">
    <name type="scientific">Orchesella dallaii</name>
    <dbReference type="NCBI Taxonomy" id="48710"/>
    <lineage>
        <taxon>Eukaryota</taxon>
        <taxon>Metazoa</taxon>
        <taxon>Ecdysozoa</taxon>
        <taxon>Arthropoda</taxon>
        <taxon>Hexapoda</taxon>
        <taxon>Collembola</taxon>
        <taxon>Entomobryomorpha</taxon>
        <taxon>Entomobryoidea</taxon>
        <taxon>Orchesellidae</taxon>
        <taxon>Orchesellinae</taxon>
        <taxon>Orchesella</taxon>
    </lineage>
</organism>
<keyword evidence="3" id="KW-1185">Reference proteome</keyword>
<comment type="caution">
    <text evidence="2">The sequence shown here is derived from an EMBL/GenBank/DDBJ whole genome shotgun (WGS) entry which is preliminary data.</text>
</comment>
<evidence type="ECO:0000313" key="3">
    <source>
        <dbReference type="Proteomes" id="UP001642540"/>
    </source>
</evidence>
<evidence type="ECO:0000256" key="1">
    <source>
        <dbReference type="SAM" id="MobiDB-lite"/>
    </source>
</evidence>
<reference evidence="2 3" key="1">
    <citation type="submission" date="2024-08" db="EMBL/GenBank/DDBJ databases">
        <authorList>
            <person name="Cucini C."/>
            <person name="Frati F."/>
        </authorList>
    </citation>
    <scope>NUCLEOTIDE SEQUENCE [LARGE SCALE GENOMIC DNA]</scope>
</reference>
<dbReference type="EMBL" id="CAXLJM020000005">
    <property type="protein sequence ID" value="CAL8071275.1"/>
    <property type="molecule type" value="Genomic_DNA"/>
</dbReference>